<reference evidence="7" key="1">
    <citation type="submission" date="2010-05" db="EMBL/GenBank/DDBJ databases">
        <title>The Genome Sequence of Magnaporthe poae strain ATCC 64411.</title>
        <authorList>
            <consortium name="The Broad Institute Genome Sequencing Platform"/>
            <consortium name="Broad Institute Genome Sequencing Center for Infectious Disease"/>
            <person name="Ma L.-J."/>
            <person name="Dead R."/>
            <person name="Young S."/>
            <person name="Zeng Q."/>
            <person name="Koehrsen M."/>
            <person name="Alvarado L."/>
            <person name="Berlin A."/>
            <person name="Chapman S.B."/>
            <person name="Chen Z."/>
            <person name="Freedman E."/>
            <person name="Gellesch M."/>
            <person name="Goldberg J."/>
            <person name="Griggs A."/>
            <person name="Gujja S."/>
            <person name="Heilman E.R."/>
            <person name="Heiman D."/>
            <person name="Hepburn T."/>
            <person name="Howarth C."/>
            <person name="Jen D."/>
            <person name="Larson L."/>
            <person name="Mehta T."/>
            <person name="Neiman D."/>
            <person name="Pearson M."/>
            <person name="Roberts A."/>
            <person name="Saif S."/>
            <person name="Shea T."/>
            <person name="Shenoy N."/>
            <person name="Sisk P."/>
            <person name="Stolte C."/>
            <person name="Sykes S."/>
            <person name="Walk T."/>
            <person name="White J."/>
            <person name="Yandava C."/>
            <person name="Haas B."/>
            <person name="Nusbaum C."/>
            <person name="Birren B."/>
        </authorList>
    </citation>
    <scope>NUCLEOTIDE SEQUENCE</scope>
    <source>
        <strain evidence="7">ATCC 64411</strain>
    </source>
</reference>
<dbReference type="Proteomes" id="UP000011715">
    <property type="component" value="Unassembled WGS sequence"/>
</dbReference>
<feature type="transmembrane region" description="Helical" evidence="6">
    <location>
        <begin position="175"/>
        <end position="191"/>
    </location>
</feature>
<feature type="transmembrane region" description="Helical" evidence="6">
    <location>
        <begin position="200"/>
        <end position="222"/>
    </location>
</feature>
<comment type="similarity">
    <text evidence="2">Belongs to the purine-cytosine permease (2.A.39) family.</text>
</comment>
<feature type="transmembrane region" description="Helical" evidence="6">
    <location>
        <begin position="452"/>
        <end position="472"/>
    </location>
</feature>
<gene>
    <name evidence="7" type="ORF">MAPG_04123</name>
</gene>
<evidence type="ECO:0000256" key="4">
    <source>
        <dbReference type="ARBA" id="ARBA00022989"/>
    </source>
</evidence>
<dbReference type="OrthoDB" id="2018619at2759"/>
<evidence type="ECO:0000313" key="7">
    <source>
        <dbReference type="EMBL" id="KLU85091.1"/>
    </source>
</evidence>
<name>A0A0C4DVW0_MAGP6</name>
<evidence type="ECO:0000313" key="9">
    <source>
        <dbReference type="Proteomes" id="UP000011715"/>
    </source>
</evidence>
<keyword evidence="5 6" id="KW-0472">Membrane</keyword>
<keyword evidence="3 6" id="KW-0812">Transmembrane</keyword>
<evidence type="ECO:0000313" key="8">
    <source>
        <dbReference type="EnsemblFungi" id="MAPG_04123T0"/>
    </source>
</evidence>
<feature type="transmembrane region" description="Helical" evidence="6">
    <location>
        <begin position="376"/>
        <end position="393"/>
    </location>
</feature>
<evidence type="ECO:0008006" key="10">
    <source>
        <dbReference type="Google" id="ProtNLM"/>
    </source>
</evidence>
<dbReference type="eggNOG" id="KOG2466">
    <property type="taxonomic scope" value="Eukaryota"/>
</dbReference>
<reference evidence="9" key="2">
    <citation type="submission" date="2010-05" db="EMBL/GenBank/DDBJ databases">
        <title>The genome sequence of Magnaporthe poae strain ATCC 64411.</title>
        <authorList>
            <person name="Ma L.-J."/>
            <person name="Dead R."/>
            <person name="Young S."/>
            <person name="Zeng Q."/>
            <person name="Koehrsen M."/>
            <person name="Alvarado L."/>
            <person name="Berlin A."/>
            <person name="Chapman S.B."/>
            <person name="Chen Z."/>
            <person name="Freedman E."/>
            <person name="Gellesch M."/>
            <person name="Goldberg J."/>
            <person name="Griggs A."/>
            <person name="Gujja S."/>
            <person name="Heilman E.R."/>
            <person name="Heiman D."/>
            <person name="Hepburn T."/>
            <person name="Howarth C."/>
            <person name="Jen D."/>
            <person name="Larson L."/>
            <person name="Mehta T."/>
            <person name="Neiman D."/>
            <person name="Pearson M."/>
            <person name="Roberts A."/>
            <person name="Saif S."/>
            <person name="Shea T."/>
            <person name="Shenoy N."/>
            <person name="Sisk P."/>
            <person name="Stolte C."/>
            <person name="Sykes S."/>
            <person name="Walk T."/>
            <person name="White J."/>
            <person name="Yandava C."/>
            <person name="Haas B."/>
            <person name="Nusbaum C."/>
            <person name="Birren B."/>
        </authorList>
    </citation>
    <scope>NUCLEOTIDE SEQUENCE [LARGE SCALE GENOMIC DNA]</scope>
    <source>
        <strain evidence="9">ATCC 64411 / 73-15</strain>
    </source>
</reference>
<keyword evidence="4 6" id="KW-1133">Transmembrane helix</keyword>
<dbReference type="PANTHER" id="PTHR30618:SF4">
    <property type="entry name" value="ALLANTOIN PERMEASE"/>
    <property type="match status" value="1"/>
</dbReference>
<dbReference type="PANTHER" id="PTHR30618">
    <property type="entry name" value="NCS1 FAMILY PURINE/PYRIMIDINE TRANSPORTER"/>
    <property type="match status" value="1"/>
</dbReference>
<dbReference type="EnsemblFungi" id="MAPG_04123T0">
    <property type="protein sequence ID" value="MAPG_04123T0"/>
    <property type="gene ID" value="MAPG_04123"/>
</dbReference>
<dbReference type="InterPro" id="IPR001248">
    <property type="entry name" value="Pur-cyt_permease"/>
</dbReference>
<feature type="transmembrane region" description="Helical" evidence="6">
    <location>
        <begin position="242"/>
        <end position="262"/>
    </location>
</feature>
<dbReference type="EMBL" id="ADBL01000974">
    <property type="status" value="NOT_ANNOTATED_CDS"/>
    <property type="molecule type" value="Genomic_DNA"/>
</dbReference>
<dbReference type="GO" id="GO:0015205">
    <property type="term" value="F:nucleobase transmembrane transporter activity"/>
    <property type="evidence" value="ECO:0007669"/>
    <property type="project" value="TreeGrafter"/>
</dbReference>
<reference evidence="8" key="5">
    <citation type="submission" date="2015-06" db="UniProtKB">
        <authorList>
            <consortium name="EnsemblFungi"/>
        </authorList>
    </citation>
    <scope>IDENTIFICATION</scope>
    <source>
        <strain evidence="8">ATCC 64411</strain>
    </source>
</reference>
<feature type="transmembrane region" description="Helical" evidence="6">
    <location>
        <begin position="484"/>
        <end position="503"/>
    </location>
</feature>
<feature type="transmembrane region" description="Helical" evidence="6">
    <location>
        <begin position="283"/>
        <end position="308"/>
    </location>
</feature>
<sequence>MATNILRKASEAATVKADESRHEETTSWVNRDLVPLPPSRRTWGWFNFFGVQSLGALNMSAWQLPNAFLTQGLSVGQAMAIVVTSRLIICAVACAIGWCGATWHVGFTVQTRFTWGMRGSYIPLLQRSMLNFIWTALQCWNGGKLVTVALTALWPSFQRLPNTLPESVPATTSEMIGFTVFWVLSVPFLFIRPERFKKPFFISSVGCAVGMICMMVWSLAAAGGVGPVFYKGVDVPASSRWSVSWLIMASLNQAIGAVAAGMTNESDFSRYSRSKTGFVLGTVSVQWVVGTVVALGGLVTTAACQILYGEIYWNPPDLMMVMMDNGNGSSGSRTAVFFLCLVFTFAITFQNVCGNVVAGGIDLAGVFPRYIDIRRGAIITFLAAWILQPWQLINRAATFVSVLSSFSVFLAPLLGVMICDYFFVRHQRIKLSSLYRPQDSDYWFTHGFNLRVIPCWVAGWIPTIGGLIATVGGYQDAPDALFQLYYAAFFIGMSISFTLFLVVNKLFPPPGPGEFDPYDDWATFTPKEAARLSVVPNENPEEFAHTGLGGSGYDRRRRQVVTTDKEVQVEATETVAVPMDVPERVTDKYK</sequence>
<feature type="transmembrane region" description="Helical" evidence="6">
    <location>
        <begin position="45"/>
        <end position="64"/>
    </location>
</feature>
<feature type="transmembrane region" description="Helical" evidence="6">
    <location>
        <begin position="399"/>
        <end position="424"/>
    </location>
</feature>
<proteinExistence type="inferred from homology"/>
<dbReference type="EMBL" id="GL876968">
    <property type="protein sequence ID" value="KLU85091.1"/>
    <property type="molecule type" value="Genomic_DNA"/>
</dbReference>
<dbReference type="OMA" id="VATWQTP"/>
<organism evidence="8 9">
    <name type="scientific">Magnaporthiopsis poae (strain ATCC 64411 / 73-15)</name>
    <name type="common">Kentucky bluegrass fungus</name>
    <name type="synonym">Magnaporthe poae</name>
    <dbReference type="NCBI Taxonomy" id="644358"/>
    <lineage>
        <taxon>Eukaryota</taxon>
        <taxon>Fungi</taxon>
        <taxon>Dikarya</taxon>
        <taxon>Ascomycota</taxon>
        <taxon>Pezizomycotina</taxon>
        <taxon>Sordariomycetes</taxon>
        <taxon>Sordariomycetidae</taxon>
        <taxon>Magnaporthales</taxon>
        <taxon>Magnaporthaceae</taxon>
        <taxon>Magnaporthiopsis</taxon>
    </lineage>
</organism>
<feature type="transmembrane region" description="Helical" evidence="6">
    <location>
        <begin position="84"/>
        <end position="109"/>
    </location>
</feature>
<dbReference type="CDD" id="cd11482">
    <property type="entry name" value="SLC-NCS1sbd_NRT1-like"/>
    <property type="match status" value="1"/>
</dbReference>
<evidence type="ECO:0000256" key="1">
    <source>
        <dbReference type="ARBA" id="ARBA00004141"/>
    </source>
</evidence>
<reference evidence="8" key="4">
    <citation type="journal article" date="2015" name="G3 (Bethesda)">
        <title>Genome sequences of three phytopathogenic species of the Magnaporthaceae family of fungi.</title>
        <authorList>
            <person name="Okagaki L.H."/>
            <person name="Nunes C.C."/>
            <person name="Sailsbery J."/>
            <person name="Clay B."/>
            <person name="Brown D."/>
            <person name="John T."/>
            <person name="Oh Y."/>
            <person name="Young N."/>
            <person name="Fitzgerald M."/>
            <person name="Haas B.J."/>
            <person name="Zeng Q."/>
            <person name="Young S."/>
            <person name="Adiconis X."/>
            <person name="Fan L."/>
            <person name="Levin J.Z."/>
            <person name="Mitchell T.K."/>
            <person name="Okubara P.A."/>
            <person name="Farman M.L."/>
            <person name="Kohn L.M."/>
            <person name="Birren B."/>
            <person name="Ma L.-J."/>
            <person name="Dean R.A."/>
        </authorList>
    </citation>
    <scope>NUCLEOTIDE SEQUENCE</scope>
    <source>
        <strain evidence="8">ATCC 64411 / 73-15</strain>
    </source>
</reference>
<evidence type="ECO:0000256" key="3">
    <source>
        <dbReference type="ARBA" id="ARBA00022692"/>
    </source>
</evidence>
<dbReference type="Pfam" id="PF02133">
    <property type="entry name" value="Transp_cyt_pur"/>
    <property type="match status" value="1"/>
</dbReference>
<keyword evidence="9" id="KW-1185">Reference proteome</keyword>
<dbReference type="GO" id="GO:0005886">
    <property type="term" value="C:plasma membrane"/>
    <property type="evidence" value="ECO:0007669"/>
    <property type="project" value="TreeGrafter"/>
</dbReference>
<reference evidence="7" key="3">
    <citation type="submission" date="2011-03" db="EMBL/GenBank/DDBJ databases">
        <title>Annotation of Magnaporthe poae ATCC 64411.</title>
        <authorList>
            <person name="Ma L.-J."/>
            <person name="Dead R."/>
            <person name="Young S.K."/>
            <person name="Zeng Q."/>
            <person name="Gargeya S."/>
            <person name="Fitzgerald M."/>
            <person name="Haas B."/>
            <person name="Abouelleil A."/>
            <person name="Alvarado L."/>
            <person name="Arachchi H.M."/>
            <person name="Berlin A."/>
            <person name="Brown A."/>
            <person name="Chapman S.B."/>
            <person name="Chen Z."/>
            <person name="Dunbar C."/>
            <person name="Freedman E."/>
            <person name="Gearin G."/>
            <person name="Gellesch M."/>
            <person name="Goldberg J."/>
            <person name="Griggs A."/>
            <person name="Gujja S."/>
            <person name="Heiman D."/>
            <person name="Howarth C."/>
            <person name="Larson L."/>
            <person name="Lui A."/>
            <person name="MacDonald P.J.P."/>
            <person name="Mehta T."/>
            <person name="Montmayeur A."/>
            <person name="Murphy C."/>
            <person name="Neiman D."/>
            <person name="Pearson M."/>
            <person name="Priest M."/>
            <person name="Roberts A."/>
            <person name="Saif S."/>
            <person name="Shea T."/>
            <person name="Shenoy N."/>
            <person name="Sisk P."/>
            <person name="Stolte C."/>
            <person name="Sykes S."/>
            <person name="Yandava C."/>
            <person name="Wortman J."/>
            <person name="Nusbaum C."/>
            <person name="Birren B."/>
        </authorList>
    </citation>
    <scope>NUCLEOTIDE SEQUENCE</scope>
    <source>
        <strain evidence="7">ATCC 64411</strain>
    </source>
</reference>
<dbReference type="AlphaFoldDB" id="A0A0C4DVW0"/>
<protein>
    <recommendedName>
        <fullName evidence="10">Uracil permease</fullName>
    </recommendedName>
</protein>
<feature type="transmembrane region" description="Helical" evidence="6">
    <location>
        <begin position="335"/>
        <end position="364"/>
    </location>
</feature>
<evidence type="ECO:0000256" key="5">
    <source>
        <dbReference type="ARBA" id="ARBA00023136"/>
    </source>
</evidence>
<evidence type="ECO:0000256" key="2">
    <source>
        <dbReference type="ARBA" id="ARBA00008974"/>
    </source>
</evidence>
<feature type="transmembrane region" description="Helical" evidence="6">
    <location>
        <begin position="130"/>
        <end position="155"/>
    </location>
</feature>
<dbReference type="VEuPathDB" id="FungiDB:MAPG_04123"/>
<dbReference type="Gene3D" id="1.10.4160.10">
    <property type="entry name" value="Hydantoin permease"/>
    <property type="match status" value="1"/>
</dbReference>
<comment type="subcellular location">
    <subcellularLocation>
        <location evidence="1">Membrane</location>
        <topology evidence="1">Multi-pass membrane protein</topology>
    </subcellularLocation>
</comment>
<evidence type="ECO:0000256" key="6">
    <source>
        <dbReference type="SAM" id="Phobius"/>
    </source>
</evidence>
<dbReference type="InterPro" id="IPR045225">
    <property type="entry name" value="Uracil/uridine/allantoin_perm"/>
</dbReference>
<accession>A0A0C4DVW0</accession>